<dbReference type="AlphaFoldDB" id="A0A1R0GRH6"/>
<dbReference type="EMBL" id="LSSL01004374">
    <property type="protein sequence ID" value="OLY79502.1"/>
    <property type="molecule type" value="Genomic_DNA"/>
</dbReference>
<gene>
    <name evidence="6" type="ORF">AYI68_g6427</name>
</gene>
<evidence type="ECO:0000256" key="2">
    <source>
        <dbReference type="ARBA" id="ARBA00023136"/>
    </source>
</evidence>
<comment type="subcellular location">
    <subcellularLocation>
        <location evidence="1">Membrane</location>
    </subcellularLocation>
</comment>
<dbReference type="GO" id="GO:0032366">
    <property type="term" value="P:intracellular sterol transport"/>
    <property type="evidence" value="ECO:0007669"/>
    <property type="project" value="TreeGrafter"/>
</dbReference>
<proteinExistence type="predicted"/>
<keyword evidence="4" id="KW-0812">Transmembrane</keyword>
<dbReference type="GO" id="GO:0032541">
    <property type="term" value="C:cortical endoplasmic reticulum"/>
    <property type="evidence" value="ECO:0007669"/>
    <property type="project" value="TreeGrafter"/>
</dbReference>
<feature type="compositionally biased region" description="Basic and acidic residues" evidence="3">
    <location>
        <begin position="248"/>
        <end position="263"/>
    </location>
</feature>
<name>A0A1R0GRH6_9FUNG</name>
<dbReference type="GO" id="GO:0005886">
    <property type="term" value="C:plasma membrane"/>
    <property type="evidence" value="ECO:0007669"/>
    <property type="project" value="TreeGrafter"/>
</dbReference>
<dbReference type="Proteomes" id="UP000187455">
    <property type="component" value="Unassembled WGS sequence"/>
</dbReference>
<dbReference type="InterPro" id="IPR031968">
    <property type="entry name" value="VASt"/>
</dbReference>
<protein>
    <submittedName>
        <fullName evidence="6">Putative membrane protein</fullName>
    </submittedName>
</protein>
<feature type="region of interest" description="Disordered" evidence="3">
    <location>
        <begin position="181"/>
        <end position="289"/>
    </location>
</feature>
<evidence type="ECO:0000256" key="4">
    <source>
        <dbReference type="SAM" id="Phobius"/>
    </source>
</evidence>
<dbReference type="Pfam" id="PF16016">
    <property type="entry name" value="VASt"/>
    <property type="match status" value="1"/>
</dbReference>
<dbReference type="GO" id="GO:0140268">
    <property type="term" value="C:endoplasmic reticulum-plasma membrane contact site"/>
    <property type="evidence" value="ECO:0007669"/>
    <property type="project" value="TreeGrafter"/>
</dbReference>
<feature type="compositionally biased region" description="Low complexity" evidence="3">
    <location>
        <begin position="236"/>
        <end position="247"/>
    </location>
</feature>
<dbReference type="InterPro" id="IPR051482">
    <property type="entry name" value="Cholesterol_transport"/>
</dbReference>
<keyword evidence="4" id="KW-1133">Transmembrane helix</keyword>
<keyword evidence="2 4" id="KW-0472">Membrane</keyword>
<evidence type="ECO:0000313" key="6">
    <source>
        <dbReference type="EMBL" id="OLY79502.1"/>
    </source>
</evidence>
<dbReference type="PANTHER" id="PTHR23319">
    <property type="entry name" value="GRAM DOMAIN CONTAINING 1B, ISOFORM E"/>
    <property type="match status" value="1"/>
</dbReference>
<evidence type="ECO:0000256" key="3">
    <source>
        <dbReference type="SAM" id="MobiDB-lite"/>
    </source>
</evidence>
<accession>A0A1R0GRH6</accession>
<reference evidence="6 7" key="1">
    <citation type="journal article" date="2016" name="Mol. Biol. Evol.">
        <title>Genome-Wide Survey of Gut Fungi (Harpellales) Reveals the First Horizontally Transferred Ubiquitin Gene from a Mosquito Host.</title>
        <authorList>
            <person name="Wang Y."/>
            <person name="White M.M."/>
            <person name="Kvist S."/>
            <person name="Moncalvo J.M."/>
        </authorList>
    </citation>
    <scope>NUCLEOTIDE SEQUENCE [LARGE SCALE GENOMIC DNA]</scope>
    <source>
        <strain evidence="6 7">ALG-7-W6</strain>
    </source>
</reference>
<keyword evidence="7" id="KW-1185">Reference proteome</keyword>
<comment type="caution">
    <text evidence="6">The sequence shown here is derived from an EMBL/GenBank/DDBJ whole genome shotgun (WGS) entry which is preliminary data.</text>
</comment>
<sequence>MKSFKSNKNNGSSNKRRSLISVGTAGIFGNPKRQSLKNIMKEFSMSVPGVNAQDSEGSNKAVPVLGYPVVNRSGSIGSNKTVMGPSFASSNPESKNILTFSADSIYFNSIEGGNVTNLVLSFNNTAYIEKSDTPVENNSMVVTTLDSSYTFFGFADFELAYSHIISLFAKYNARSFSNPMNMLKTKKKPRPSSTSNFTRRSHKPEPLKTVNSSLKLKLSPTSTMVSAEDPIESTYDPVNSDSDVQDSVSEKSETLSDPQRESEPSPTQPEPEPTPPQPESAPAPPIVERTNFGYPKIEHLQNQVIESTVNETLPLVSRMLFFGLSFPLGPYSKFMGTPINNMGVINDVRKSSMIQEGLLDITIGKWKNDPPAVGDEINVNYIRPLNLVIGPKQTRSIEKFKLVSLDPENYLVVEGTSSTPDVPSGGSFVVKSLYSLERVDKSPSSTSTLIKISTTVEWSKKSWLKSKIEQGALAGIKTSSQLLVENVSRPKKEAPVIEKSVKKPSPPPSVSVPEVIKSVDDVEAKIEMETIEDSAPHGYNFFRDHDLNKANLSLEYRFGDEIPGHGIERVIVLLFQGLSTFQQNAFKKIDSFGFSSTFLISVFVFLFLLYSTFLLLY</sequence>
<dbReference type="GO" id="GO:0032934">
    <property type="term" value="F:sterol binding"/>
    <property type="evidence" value="ECO:0007669"/>
    <property type="project" value="TreeGrafter"/>
</dbReference>
<dbReference type="GO" id="GO:0005739">
    <property type="term" value="C:mitochondrion"/>
    <property type="evidence" value="ECO:0007669"/>
    <property type="project" value="TreeGrafter"/>
</dbReference>
<evidence type="ECO:0000256" key="1">
    <source>
        <dbReference type="ARBA" id="ARBA00004370"/>
    </source>
</evidence>
<dbReference type="OrthoDB" id="2162691at2759"/>
<evidence type="ECO:0000313" key="7">
    <source>
        <dbReference type="Proteomes" id="UP000187455"/>
    </source>
</evidence>
<feature type="transmembrane region" description="Helical" evidence="4">
    <location>
        <begin position="592"/>
        <end position="616"/>
    </location>
</feature>
<dbReference type="GO" id="GO:0120015">
    <property type="term" value="F:sterol transfer activity"/>
    <property type="evidence" value="ECO:0007669"/>
    <property type="project" value="TreeGrafter"/>
</dbReference>
<feature type="domain" description="VASt" evidence="5">
    <location>
        <begin position="300"/>
        <end position="495"/>
    </location>
</feature>
<dbReference type="GO" id="GO:0005789">
    <property type="term" value="C:endoplasmic reticulum membrane"/>
    <property type="evidence" value="ECO:0007669"/>
    <property type="project" value="TreeGrafter"/>
</dbReference>
<dbReference type="PROSITE" id="PS51778">
    <property type="entry name" value="VAST"/>
    <property type="match status" value="1"/>
</dbReference>
<organism evidence="6 7">
    <name type="scientific">Smittium mucronatum</name>
    <dbReference type="NCBI Taxonomy" id="133383"/>
    <lineage>
        <taxon>Eukaryota</taxon>
        <taxon>Fungi</taxon>
        <taxon>Fungi incertae sedis</taxon>
        <taxon>Zoopagomycota</taxon>
        <taxon>Kickxellomycotina</taxon>
        <taxon>Harpellomycetes</taxon>
        <taxon>Harpellales</taxon>
        <taxon>Legeriomycetaceae</taxon>
        <taxon>Smittium</taxon>
    </lineage>
</organism>
<dbReference type="PANTHER" id="PTHR23319:SF4">
    <property type="entry name" value="GRAM DOMAIN CONTAINING 1B, ISOFORM E"/>
    <property type="match status" value="1"/>
</dbReference>
<evidence type="ECO:0000259" key="5">
    <source>
        <dbReference type="PROSITE" id="PS51778"/>
    </source>
</evidence>
<feature type="compositionally biased region" description="Pro residues" evidence="3">
    <location>
        <begin position="266"/>
        <end position="285"/>
    </location>
</feature>